<dbReference type="AlphaFoldDB" id="A0A1C0TJ97"/>
<dbReference type="Pfam" id="PF09523">
    <property type="entry name" value="DUF2390"/>
    <property type="match status" value="1"/>
</dbReference>
<reference evidence="2" key="1">
    <citation type="submission" date="2016-07" db="EMBL/GenBank/DDBJ databases">
        <authorList>
            <person name="Florea S."/>
            <person name="Webb J.S."/>
            <person name="Jaromczyk J."/>
            <person name="Schardl C.L."/>
        </authorList>
    </citation>
    <scope>NUCLEOTIDE SEQUENCE [LARGE SCALE GENOMIC DNA]</scope>
    <source>
        <strain evidence="2">IPB1</strain>
    </source>
</reference>
<comment type="caution">
    <text evidence="1">The sequence shown here is derived from an EMBL/GenBank/DDBJ whole genome shotgun (WGS) entry which is preliminary data.</text>
</comment>
<name>A0A1C0TJ97_9GAMM</name>
<dbReference type="NCBIfam" id="TIGR02444">
    <property type="entry name" value="TIGR02444 family protein"/>
    <property type="match status" value="1"/>
</dbReference>
<evidence type="ECO:0000313" key="1">
    <source>
        <dbReference type="EMBL" id="OCQ18347.1"/>
    </source>
</evidence>
<protein>
    <submittedName>
        <fullName evidence="1">TIGR02444 family protein</fullName>
    </submittedName>
</protein>
<dbReference type="EMBL" id="MAUJ01000016">
    <property type="protein sequence ID" value="OCQ18347.1"/>
    <property type="molecule type" value="Genomic_DNA"/>
</dbReference>
<dbReference type="Proteomes" id="UP000093366">
    <property type="component" value="Unassembled WGS sequence"/>
</dbReference>
<accession>A0A1C0TJ97</accession>
<sequence>MLKQDLFWHYACQLYTNKQVEEVLLHFQNAHGKNVNVCLLLDYITDLNQQLSQADVDALIQCATQLDEQLLSPYRIIRHTLKNEHSASPNYSAARLSLLKAELELEKLQQHYLIEQVNTCSISYNISANNLALYLPESLVQRFLRAKS</sequence>
<dbReference type="InterPro" id="IPR012659">
    <property type="entry name" value="CHP02444"/>
</dbReference>
<organism evidence="1 2">
    <name type="scientific">Pseudoalteromonas luteoviolacea</name>
    <dbReference type="NCBI Taxonomy" id="43657"/>
    <lineage>
        <taxon>Bacteria</taxon>
        <taxon>Pseudomonadati</taxon>
        <taxon>Pseudomonadota</taxon>
        <taxon>Gammaproteobacteria</taxon>
        <taxon>Alteromonadales</taxon>
        <taxon>Pseudoalteromonadaceae</taxon>
        <taxon>Pseudoalteromonas</taxon>
    </lineage>
</organism>
<proteinExistence type="predicted"/>
<evidence type="ECO:0000313" key="2">
    <source>
        <dbReference type="Proteomes" id="UP000093366"/>
    </source>
</evidence>
<dbReference type="RefSeq" id="WP_065792902.1">
    <property type="nucleotide sequence ID" value="NZ_MAUJ01000016.1"/>
</dbReference>
<dbReference type="OrthoDB" id="6293166at2"/>
<gene>
    <name evidence="1" type="ORF">A7985_23750</name>
</gene>